<dbReference type="OrthoDB" id="5521887at2"/>
<evidence type="ECO:0000256" key="1">
    <source>
        <dbReference type="PROSITE-ProRule" id="PRU00339"/>
    </source>
</evidence>
<dbReference type="SMART" id="SM00028">
    <property type="entry name" value="TPR"/>
    <property type="match status" value="5"/>
</dbReference>
<feature type="repeat" description="TPR" evidence="1">
    <location>
        <begin position="709"/>
        <end position="742"/>
    </location>
</feature>
<dbReference type="PANTHER" id="PTHR47691">
    <property type="entry name" value="REGULATOR-RELATED"/>
    <property type="match status" value="1"/>
</dbReference>
<evidence type="ECO:0000313" key="4">
    <source>
        <dbReference type="Proteomes" id="UP000240542"/>
    </source>
</evidence>
<dbReference type="Proteomes" id="UP000240542">
    <property type="component" value="Unassembled WGS sequence"/>
</dbReference>
<gene>
    <name evidence="3" type="ORF">CLV63_12532</name>
</gene>
<dbReference type="Pfam" id="PF13424">
    <property type="entry name" value="TPR_12"/>
    <property type="match status" value="3"/>
</dbReference>
<evidence type="ECO:0000313" key="3">
    <source>
        <dbReference type="EMBL" id="PSK89638.1"/>
    </source>
</evidence>
<dbReference type="InterPro" id="IPR011990">
    <property type="entry name" value="TPR-like_helical_dom_sf"/>
</dbReference>
<reference evidence="3 4" key="1">
    <citation type="submission" date="2018-03" db="EMBL/GenBank/DDBJ databases">
        <title>Genomic Encyclopedia of Archaeal and Bacterial Type Strains, Phase II (KMG-II): from individual species to whole genera.</title>
        <authorList>
            <person name="Goeker M."/>
        </authorList>
    </citation>
    <scope>NUCLEOTIDE SEQUENCE [LARGE SCALE GENOMIC DNA]</scope>
    <source>
        <strain evidence="3 4">DSM 45312</strain>
    </source>
</reference>
<proteinExistence type="predicted"/>
<dbReference type="GO" id="GO:0043531">
    <property type="term" value="F:ADP binding"/>
    <property type="evidence" value="ECO:0007669"/>
    <property type="project" value="InterPro"/>
</dbReference>
<keyword evidence="4" id="KW-1185">Reference proteome</keyword>
<dbReference type="SUPFAM" id="SSF52540">
    <property type="entry name" value="P-loop containing nucleoside triphosphate hydrolases"/>
    <property type="match status" value="1"/>
</dbReference>
<name>A0A2P8CXE0_9ACTN</name>
<dbReference type="AlphaFoldDB" id="A0A2P8CXE0"/>
<dbReference type="InterPro" id="IPR027417">
    <property type="entry name" value="P-loop_NTPase"/>
</dbReference>
<evidence type="ECO:0000256" key="2">
    <source>
        <dbReference type="SAM" id="MobiDB-lite"/>
    </source>
</evidence>
<comment type="caution">
    <text evidence="3">The sequence shown here is derived from an EMBL/GenBank/DDBJ whole genome shotgun (WGS) entry which is preliminary data.</text>
</comment>
<dbReference type="PANTHER" id="PTHR47691:SF3">
    <property type="entry name" value="HTH-TYPE TRANSCRIPTIONAL REGULATOR RV0890C-RELATED"/>
    <property type="match status" value="1"/>
</dbReference>
<dbReference type="PROSITE" id="PS50005">
    <property type="entry name" value="TPR"/>
    <property type="match status" value="1"/>
</dbReference>
<dbReference type="SUPFAM" id="SSF48452">
    <property type="entry name" value="TPR-like"/>
    <property type="match status" value="2"/>
</dbReference>
<dbReference type="InterPro" id="IPR019734">
    <property type="entry name" value="TPR_rpt"/>
</dbReference>
<keyword evidence="1" id="KW-0802">TPR repeat</keyword>
<sequence length="798" mass="87066">MRSGDEDRNNGSHSELSGSSRDVVQAGNVRGGVHFHAHEQRGAGEFGPPRPQQLPRDVRGFVNRSQELDGLNAILASAEADHHAVSLCVIAGTAGAGKTALALHWAHLVQDRFADGQLYVNLRGYDPGEPVAAGDALNRFIIALGVPVQAIPQDTEAAAALYRSLLAERSMLILLDNAAAVTQVRPLLPGNSDCLVIVTSRGRMSGLAVHDGAHRLTLGVLPEAEAVALLRAVIAGYRPEDDADALAELARLCARLPLALCIAAERAVTRPHMRLAELISDLKDESALWEALSTDDEEADAVRSVFAWSYRALQPAAARLFRLLGLHPGPEFGIGAAAALAGTSVRRVRQLLDVLVGAFVLEQTAPDRYEFHDLLRVFAAEQAQHEESAGQRDLATRRMLDWYLHTADSAQSWIEPAEDHLPLDVPAEAAAPLSFPDYDRAVDWAEQEHANFLPAVRAAEQAGFERHAWLLAAVLWNAQAPSAVVTDWLEMGRIGLRVARRIGDRAAEAKLLENLGFGHVQIHRTTEGLDYQYGALEIWQELGERSGQAAALNAIGLIHLRVRRLHDAEVCFAQAITAFGELGERHWEAVSVANLAEARHQAGRLQEAEDSIRRAMAAHRELGSKRSLGNALRIVSGVHLDRGEPDKAAKAANDALEIAADLRDHVLEGHWLLAFGDTQQALGHFDEALIAYQRSATLQRRQGDRSREARAWQGAGEAYGRLGRLSEAADFHRRAAAVQQELGHAWYEAMALDGLATVVRDDRPDEARRLWSEALRLLADYGDSRAEQVRERISGQLA</sequence>
<organism evidence="3 4">
    <name type="scientific">Murinocardiopsis flavida</name>
    <dbReference type="NCBI Taxonomy" id="645275"/>
    <lineage>
        <taxon>Bacteria</taxon>
        <taxon>Bacillati</taxon>
        <taxon>Actinomycetota</taxon>
        <taxon>Actinomycetes</taxon>
        <taxon>Streptosporangiales</taxon>
        <taxon>Nocardiopsidaceae</taxon>
        <taxon>Murinocardiopsis</taxon>
    </lineage>
</organism>
<protein>
    <submittedName>
        <fullName evidence="3">NB-ARC domain-containing protein</fullName>
    </submittedName>
</protein>
<dbReference type="Gene3D" id="3.40.50.300">
    <property type="entry name" value="P-loop containing nucleotide triphosphate hydrolases"/>
    <property type="match status" value="1"/>
</dbReference>
<dbReference type="Gene3D" id="1.25.40.10">
    <property type="entry name" value="Tetratricopeptide repeat domain"/>
    <property type="match status" value="2"/>
</dbReference>
<dbReference type="EMBL" id="PYGA01000025">
    <property type="protein sequence ID" value="PSK89638.1"/>
    <property type="molecule type" value="Genomic_DNA"/>
</dbReference>
<feature type="compositionally biased region" description="Basic and acidic residues" evidence="2">
    <location>
        <begin position="1"/>
        <end position="10"/>
    </location>
</feature>
<feature type="compositionally biased region" description="Polar residues" evidence="2">
    <location>
        <begin position="11"/>
        <end position="22"/>
    </location>
</feature>
<feature type="region of interest" description="Disordered" evidence="2">
    <location>
        <begin position="1"/>
        <end position="30"/>
    </location>
</feature>
<accession>A0A2P8CXE0</accession>